<dbReference type="OrthoDB" id="308440at2759"/>
<dbReference type="GO" id="GO:0006465">
    <property type="term" value="P:signal peptide processing"/>
    <property type="evidence" value="ECO:0007669"/>
    <property type="project" value="InterPro"/>
</dbReference>
<dbReference type="GO" id="GO:0042720">
    <property type="term" value="C:mitochondrial inner membrane peptidase complex"/>
    <property type="evidence" value="ECO:0007669"/>
    <property type="project" value="TreeGrafter"/>
</dbReference>
<feature type="domain" description="Peptidase S26" evidence="9">
    <location>
        <begin position="16"/>
        <end position="101"/>
    </location>
</feature>
<evidence type="ECO:0000256" key="2">
    <source>
        <dbReference type="ARBA" id="ARBA00011805"/>
    </source>
</evidence>
<gene>
    <name evidence="10" type="ORF">EG68_11335</name>
</gene>
<sequence length="209" mass="23530">MLVKLTRNAGRYLLTFGSALFVYKYHSYVGTVVYCEGISMEPTVNDGDYLLVERLSLVRGIIKKGDVVVAGQPRRASNLSHVLKRIKGLSEEKVTFWDDQLWSTVTKEVPINHVWLEGDNTVHSLDSRSYGPVPISHLEYRVLLRLWPLKDFGRLKKPLRSADTFTPPPHLPSTPNNSHCISMSSYTDSVHLEDVPMARVKPECTPPAG</sequence>
<keyword evidence="5" id="KW-0496">Mitochondrion</keyword>
<dbReference type="InterPro" id="IPR052064">
    <property type="entry name" value="Mito_IMP1_subunit"/>
</dbReference>
<evidence type="ECO:0000256" key="6">
    <source>
        <dbReference type="ARBA" id="ARBA00023136"/>
    </source>
</evidence>
<evidence type="ECO:0000256" key="7">
    <source>
        <dbReference type="ARBA" id="ARBA00038445"/>
    </source>
</evidence>
<dbReference type="GO" id="GO:0006627">
    <property type="term" value="P:protein processing involved in protein targeting to mitochondrion"/>
    <property type="evidence" value="ECO:0007669"/>
    <property type="project" value="TreeGrafter"/>
</dbReference>
<feature type="active site" evidence="8">
    <location>
        <position position="39"/>
    </location>
</feature>
<dbReference type="Proteomes" id="UP000822476">
    <property type="component" value="Unassembled WGS sequence"/>
</dbReference>
<evidence type="ECO:0000256" key="3">
    <source>
        <dbReference type="ARBA" id="ARBA00022792"/>
    </source>
</evidence>
<evidence type="ECO:0000259" key="9">
    <source>
        <dbReference type="Pfam" id="PF10502"/>
    </source>
</evidence>
<dbReference type="InterPro" id="IPR036286">
    <property type="entry name" value="LexA/Signal_pep-like_sf"/>
</dbReference>
<evidence type="ECO:0000313" key="11">
    <source>
        <dbReference type="Proteomes" id="UP000822476"/>
    </source>
</evidence>
<dbReference type="SUPFAM" id="SSF51306">
    <property type="entry name" value="LexA/Signal peptidase"/>
    <property type="match status" value="1"/>
</dbReference>
<organism evidence="10 11">
    <name type="scientific">Paragonimus skrjabini miyazakii</name>
    <dbReference type="NCBI Taxonomy" id="59628"/>
    <lineage>
        <taxon>Eukaryota</taxon>
        <taxon>Metazoa</taxon>
        <taxon>Spiralia</taxon>
        <taxon>Lophotrochozoa</taxon>
        <taxon>Platyhelminthes</taxon>
        <taxon>Trematoda</taxon>
        <taxon>Digenea</taxon>
        <taxon>Plagiorchiida</taxon>
        <taxon>Troglotremata</taxon>
        <taxon>Troglotrematidae</taxon>
        <taxon>Paragonimus</taxon>
    </lineage>
</organism>
<evidence type="ECO:0000256" key="1">
    <source>
        <dbReference type="ARBA" id="ARBA00004273"/>
    </source>
</evidence>
<evidence type="ECO:0000256" key="4">
    <source>
        <dbReference type="ARBA" id="ARBA00022801"/>
    </source>
</evidence>
<dbReference type="PRINTS" id="PR00727">
    <property type="entry name" value="LEADERPTASE"/>
</dbReference>
<dbReference type="CDD" id="cd06530">
    <property type="entry name" value="S26_SPase_I"/>
    <property type="match status" value="1"/>
</dbReference>
<protein>
    <recommendedName>
        <fullName evidence="9">Peptidase S26 domain-containing protein</fullName>
    </recommendedName>
</protein>
<evidence type="ECO:0000256" key="8">
    <source>
        <dbReference type="PIRSR" id="PIRSR600223-1"/>
    </source>
</evidence>
<dbReference type="Pfam" id="PF10502">
    <property type="entry name" value="Peptidase_S26"/>
    <property type="match status" value="2"/>
</dbReference>
<comment type="caution">
    <text evidence="10">The sequence shown here is derived from an EMBL/GenBank/DDBJ whole genome shotgun (WGS) entry which is preliminary data.</text>
</comment>
<keyword evidence="11" id="KW-1185">Reference proteome</keyword>
<keyword evidence="4" id="KW-0378">Hydrolase</keyword>
<dbReference type="InterPro" id="IPR019533">
    <property type="entry name" value="Peptidase_S26"/>
</dbReference>
<keyword evidence="6" id="KW-0472">Membrane</keyword>
<comment type="similarity">
    <text evidence="7">Belongs to the peptidase S26 family. IMP1 subfamily.</text>
</comment>
<evidence type="ECO:0000313" key="10">
    <source>
        <dbReference type="EMBL" id="KAF7236156.1"/>
    </source>
</evidence>
<feature type="domain" description="Peptidase S26" evidence="9">
    <location>
        <begin position="106"/>
        <end position="147"/>
    </location>
</feature>
<accession>A0A8S9YQD7</accession>
<comment type="subcellular location">
    <subcellularLocation>
        <location evidence="1">Mitochondrion inner membrane</location>
    </subcellularLocation>
</comment>
<dbReference type="PANTHER" id="PTHR12383">
    <property type="entry name" value="PROTEASE FAMILY S26 MITOCHONDRIAL INNER MEMBRANE PROTEASE-RELATED"/>
    <property type="match status" value="1"/>
</dbReference>
<comment type="subunit">
    <text evidence="2">Heterodimer of 2 subunits, IMMPL1 and IMMPL2.</text>
</comment>
<dbReference type="Gene3D" id="2.10.109.10">
    <property type="entry name" value="Umud Fragment, subunit A"/>
    <property type="match status" value="1"/>
</dbReference>
<dbReference type="AlphaFoldDB" id="A0A8S9YQD7"/>
<keyword evidence="3" id="KW-0999">Mitochondrion inner membrane</keyword>
<dbReference type="PANTHER" id="PTHR12383:SF16">
    <property type="entry name" value="MITOCHONDRIAL INNER MEMBRANE PROTEASE SUBUNIT 1"/>
    <property type="match status" value="1"/>
</dbReference>
<dbReference type="GO" id="GO:0004252">
    <property type="term" value="F:serine-type endopeptidase activity"/>
    <property type="evidence" value="ECO:0007669"/>
    <property type="project" value="InterPro"/>
</dbReference>
<feature type="active site" evidence="8">
    <location>
        <position position="84"/>
    </location>
</feature>
<reference evidence="10" key="1">
    <citation type="submission" date="2019-07" db="EMBL/GenBank/DDBJ databases">
        <title>Annotation for the trematode Paragonimus miyazaki's.</title>
        <authorList>
            <person name="Choi Y.-J."/>
        </authorList>
    </citation>
    <scope>NUCLEOTIDE SEQUENCE</scope>
    <source>
        <strain evidence="10">Japan</strain>
    </source>
</reference>
<dbReference type="InterPro" id="IPR000223">
    <property type="entry name" value="Pept_S26A_signal_pept_1"/>
</dbReference>
<proteinExistence type="inferred from homology"/>
<name>A0A8S9YQD7_9TREM</name>
<dbReference type="EMBL" id="JTDE01007942">
    <property type="protein sequence ID" value="KAF7236156.1"/>
    <property type="molecule type" value="Genomic_DNA"/>
</dbReference>
<evidence type="ECO:0000256" key="5">
    <source>
        <dbReference type="ARBA" id="ARBA00023128"/>
    </source>
</evidence>